<comment type="caution">
    <text evidence="2">The sequence shown here is derived from an EMBL/GenBank/DDBJ whole genome shotgun (WGS) entry which is preliminary data.</text>
</comment>
<keyword evidence="1" id="KW-0732">Signal</keyword>
<accession>A0A2W5S1C5</accession>
<evidence type="ECO:0000313" key="2">
    <source>
        <dbReference type="EMBL" id="PZQ96738.1"/>
    </source>
</evidence>
<evidence type="ECO:0000313" key="3">
    <source>
        <dbReference type="Proteomes" id="UP000248975"/>
    </source>
</evidence>
<name>A0A2W5S1C5_CERSP</name>
<protein>
    <submittedName>
        <fullName evidence="2">Uncharacterized protein</fullName>
    </submittedName>
</protein>
<sequence>MTKTMFALSLGFAGLILATRAGFAAPLCEGHEAVARHPCETRQALRQRVGMAADNGITEPFASEAGTWTIMVAMPGGATCMVASGRNWGTVVEGDPARREAVGRAG</sequence>
<dbReference type="EMBL" id="QFQS01000003">
    <property type="protein sequence ID" value="PZQ96738.1"/>
    <property type="molecule type" value="Genomic_DNA"/>
</dbReference>
<organism evidence="2 3">
    <name type="scientific">Cereibacter sphaeroides</name>
    <name type="common">Rhodobacter sphaeroides</name>
    <dbReference type="NCBI Taxonomy" id="1063"/>
    <lineage>
        <taxon>Bacteria</taxon>
        <taxon>Pseudomonadati</taxon>
        <taxon>Pseudomonadota</taxon>
        <taxon>Alphaproteobacteria</taxon>
        <taxon>Rhodobacterales</taxon>
        <taxon>Paracoccaceae</taxon>
        <taxon>Cereibacter</taxon>
    </lineage>
</organism>
<dbReference type="Proteomes" id="UP000248975">
    <property type="component" value="Unassembled WGS sequence"/>
</dbReference>
<gene>
    <name evidence="2" type="ORF">DI533_14210</name>
</gene>
<proteinExistence type="predicted"/>
<evidence type="ECO:0000256" key="1">
    <source>
        <dbReference type="SAM" id="SignalP"/>
    </source>
</evidence>
<feature type="chain" id="PRO_5015844543" evidence="1">
    <location>
        <begin position="25"/>
        <end position="106"/>
    </location>
</feature>
<feature type="signal peptide" evidence="1">
    <location>
        <begin position="1"/>
        <end position="24"/>
    </location>
</feature>
<reference evidence="2 3" key="1">
    <citation type="submission" date="2017-08" db="EMBL/GenBank/DDBJ databases">
        <title>Infants hospitalized years apart are colonized by the same room-sourced microbial strains.</title>
        <authorList>
            <person name="Brooks B."/>
            <person name="Olm M.R."/>
            <person name="Firek B.A."/>
            <person name="Baker R."/>
            <person name="Thomas B.C."/>
            <person name="Morowitz M.J."/>
            <person name="Banfield J.F."/>
        </authorList>
    </citation>
    <scope>NUCLEOTIDE SEQUENCE [LARGE SCALE GENOMIC DNA]</scope>
    <source>
        <strain evidence="2">S2_003_000_R2_11</strain>
    </source>
</reference>
<dbReference type="AlphaFoldDB" id="A0A2W5S1C5"/>